<organism evidence="6 7">
    <name type="scientific">Hirsutella minnesotensis 3608</name>
    <dbReference type="NCBI Taxonomy" id="1043627"/>
    <lineage>
        <taxon>Eukaryota</taxon>
        <taxon>Fungi</taxon>
        <taxon>Dikarya</taxon>
        <taxon>Ascomycota</taxon>
        <taxon>Pezizomycotina</taxon>
        <taxon>Sordariomycetes</taxon>
        <taxon>Hypocreomycetidae</taxon>
        <taxon>Hypocreales</taxon>
        <taxon>Ophiocordycipitaceae</taxon>
        <taxon>Hirsutella</taxon>
    </lineage>
</organism>
<dbReference type="PANTHER" id="PTHR10438:SF468">
    <property type="entry name" value="THIOREDOXIN-1-RELATED"/>
    <property type="match status" value="1"/>
</dbReference>
<dbReference type="GO" id="GO:0015035">
    <property type="term" value="F:protein-disulfide reductase activity"/>
    <property type="evidence" value="ECO:0007669"/>
    <property type="project" value="InterPro"/>
</dbReference>
<dbReference type="OrthoDB" id="10263751at2759"/>
<dbReference type="PANTHER" id="PTHR10438">
    <property type="entry name" value="THIOREDOXIN"/>
    <property type="match status" value="1"/>
</dbReference>
<dbReference type="Pfam" id="PF00085">
    <property type="entry name" value="Thioredoxin"/>
    <property type="match status" value="1"/>
</dbReference>
<feature type="disulfide bond" description="Redox-active" evidence="4">
    <location>
        <begin position="31"/>
        <end position="34"/>
    </location>
</feature>
<sequence>MPVLEITSKAAFDDLLKKHKHVVLQAHADWCGPCRVMSPILDKQAEEHGSDALAFAKFNIDSVPDLATEFGISSIPAFLFFADGEKVKDVVGANPPALTKAVGEFVA</sequence>
<gene>
    <name evidence="6" type="ORF">HIM_04079</name>
</gene>
<dbReference type="InterPro" id="IPR005746">
    <property type="entry name" value="Thioredoxin"/>
</dbReference>
<keyword evidence="4" id="KW-0676">Redox-active center</keyword>
<evidence type="ECO:0000256" key="1">
    <source>
        <dbReference type="ARBA" id="ARBA00023157"/>
    </source>
</evidence>
<dbReference type="PRINTS" id="PR00421">
    <property type="entry name" value="THIOREDOXIN"/>
</dbReference>
<evidence type="ECO:0000256" key="3">
    <source>
        <dbReference type="PIRNR" id="PIRNR000077"/>
    </source>
</evidence>
<accession>A0A0F7ZPZ3</accession>
<evidence type="ECO:0000313" key="6">
    <source>
        <dbReference type="EMBL" id="KJZ76350.1"/>
    </source>
</evidence>
<protein>
    <recommendedName>
        <fullName evidence="3">Thioredoxin</fullName>
    </recommendedName>
</protein>
<dbReference type="CDD" id="cd02947">
    <property type="entry name" value="TRX_family"/>
    <property type="match status" value="1"/>
</dbReference>
<keyword evidence="1 4" id="KW-1015">Disulfide bond</keyword>
<evidence type="ECO:0000256" key="4">
    <source>
        <dbReference type="PIRSR" id="PIRSR000077-4"/>
    </source>
</evidence>
<reference evidence="6 7" key="1">
    <citation type="journal article" date="2014" name="Genome Biol. Evol.">
        <title>Comparative genomics and transcriptomics analyses reveal divergent lifestyle features of nematode endoparasitic fungus Hirsutella minnesotensis.</title>
        <authorList>
            <person name="Lai Y."/>
            <person name="Liu K."/>
            <person name="Zhang X."/>
            <person name="Zhang X."/>
            <person name="Li K."/>
            <person name="Wang N."/>
            <person name="Shu C."/>
            <person name="Wu Y."/>
            <person name="Wang C."/>
            <person name="Bushley K.E."/>
            <person name="Xiang M."/>
            <person name="Liu X."/>
        </authorList>
    </citation>
    <scope>NUCLEOTIDE SEQUENCE [LARGE SCALE GENOMIC DNA]</scope>
    <source>
        <strain evidence="6 7">3608</strain>
    </source>
</reference>
<comment type="similarity">
    <text evidence="2">Belongs to the thioredoxin family. Plant H-type subfamily.</text>
</comment>
<evidence type="ECO:0000259" key="5">
    <source>
        <dbReference type="PROSITE" id="PS51352"/>
    </source>
</evidence>
<keyword evidence="7" id="KW-1185">Reference proteome</keyword>
<feature type="domain" description="Thioredoxin" evidence="5">
    <location>
        <begin position="1"/>
        <end position="107"/>
    </location>
</feature>
<dbReference type="Proteomes" id="UP000054481">
    <property type="component" value="Unassembled WGS sequence"/>
</dbReference>
<dbReference type="InterPro" id="IPR013766">
    <property type="entry name" value="Thioredoxin_domain"/>
</dbReference>
<dbReference type="PROSITE" id="PS51352">
    <property type="entry name" value="THIOREDOXIN_2"/>
    <property type="match status" value="1"/>
</dbReference>
<dbReference type="InterPro" id="IPR036249">
    <property type="entry name" value="Thioredoxin-like_sf"/>
</dbReference>
<dbReference type="EMBL" id="KQ030511">
    <property type="protein sequence ID" value="KJZ76350.1"/>
    <property type="molecule type" value="Genomic_DNA"/>
</dbReference>
<evidence type="ECO:0000313" key="7">
    <source>
        <dbReference type="Proteomes" id="UP000054481"/>
    </source>
</evidence>
<name>A0A0F7ZPZ3_9HYPO</name>
<dbReference type="SUPFAM" id="SSF52833">
    <property type="entry name" value="Thioredoxin-like"/>
    <property type="match status" value="1"/>
</dbReference>
<evidence type="ECO:0000256" key="2">
    <source>
        <dbReference type="ARBA" id="ARBA00038353"/>
    </source>
</evidence>
<dbReference type="AlphaFoldDB" id="A0A0F7ZPZ3"/>
<dbReference type="PIRSF" id="PIRSF000077">
    <property type="entry name" value="Thioredoxin"/>
    <property type="match status" value="1"/>
</dbReference>
<dbReference type="InterPro" id="IPR050620">
    <property type="entry name" value="Thioredoxin_H-type-like"/>
</dbReference>
<dbReference type="Gene3D" id="3.40.30.10">
    <property type="entry name" value="Glutaredoxin"/>
    <property type="match status" value="1"/>
</dbReference>
<proteinExistence type="inferred from homology"/>